<dbReference type="Proteomes" id="UP001320119">
    <property type="component" value="Chromosome"/>
</dbReference>
<sequence length="244" mass="27684">MGRIHFVGGEKGGVGKSLTSRLLAQYTIDHKRHLIGFDTDRSHRTFSRFYNAFTSPVLVEDFSSLDQIVEAAEKHPDAEIIVDLAAQTTRHLHKWFEDSDIFCIFDSLGFEVFLWHVMDDGADSARLLDVMLDNVTQTNLKLVVVKNMGRGDNFDLFEDTPIYQKALSRGAHMFELPALHARLTQKVDFNNSSFWAAANNINIMTLTERHRVKVWINNTYAGFDSLFETAASAPDPLLEGLYEL</sequence>
<evidence type="ECO:0008006" key="3">
    <source>
        <dbReference type="Google" id="ProtNLM"/>
    </source>
</evidence>
<gene>
    <name evidence="1" type="ORF">MARGE09_P2124</name>
</gene>
<accession>A0AAN2BKC3</accession>
<evidence type="ECO:0000313" key="2">
    <source>
        <dbReference type="Proteomes" id="UP001320119"/>
    </source>
</evidence>
<keyword evidence="2" id="KW-1185">Reference proteome</keyword>
<proteinExistence type="predicted"/>
<dbReference type="InterPro" id="IPR027417">
    <property type="entry name" value="P-loop_NTPase"/>
</dbReference>
<dbReference type="EMBL" id="AP023086">
    <property type="protein sequence ID" value="BCD97923.1"/>
    <property type="molecule type" value="Genomic_DNA"/>
</dbReference>
<dbReference type="SUPFAM" id="SSF52540">
    <property type="entry name" value="P-loop containing nucleoside triphosphate hydrolases"/>
    <property type="match status" value="1"/>
</dbReference>
<organism evidence="1 2">
    <name type="scientific">Marinagarivorans cellulosilyticus</name>
    <dbReference type="NCBI Taxonomy" id="2721545"/>
    <lineage>
        <taxon>Bacteria</taxon>
        <taxon>Pseudomonadati</taxon>
        <taxon>Pseudomonadota</taxon>
        <taxon>Gammaproteobacteria</taxon>
        <taxon>Cellvibrionales</taxon>
        <taxon>Cellvibrionaceae</taxon>
        <taxon>Marinagarivorans</taxon>
    </lineage>
</organism>
<evidence type="ECO:0000313" key="1">
    <source>
        <dbReference type="EMBL" id="BCD97923.1"/>
    </source>
</evidence>
<dbReference type="KEGG" id="marq:MARGE09_P2124"/>
<reference evidence="1 2" key="1">
    <citation type="journal article" date="2022" name="IScience">
        <title>An ultrasensitive nanofiber-based assay for enzymatic hydrolysis and deep-sea microbial degradation of cellulose.</title>
        <authorList>
            <person name="Tsudome M."/>
            <person name="Tachioka M."/>
            <person name="Miyazaki M."/>
            <person name="Uchimura K."/>
            <person name="Tsuda M."/>
            <person name="Takaki Y."/>
            <person name="Deguchi S."/>
        </authorList>
    </citation>
    <scope>NUCLEOTIDE SEQUENCE [LARGE SCALE GENOMIC DNA]</scope>
    <source>
        <strain evidence="1 2">GE09</strain>
    </source>
</reference>
<dbReference type="RefSeq" id="WP_236981922.1">
    <property type="nucleotide sequence ID" value="NZ_AP023086.1"/>
</dbReference>
<dbReference type="Gene3D" id="3.40.50.300">
    <property type="entry name" value="P-loop containing nucleotide triphosphate hydrolases"/>
    <property type="match status" value="1"/>
</dbReference>
<dbReference type="AlphaFoldDB" id="A0AAN2BKC3"/>
<name>A0AAN2BKC3_9GAMM</name>
<protein>
    <recommendedName>
        <fullName evidence="3">Mobilization protein</fullName>
    </recommendedName>
</protein>